<reference evidence="1" key="1">
    <citation type="submission" date="2019-04" db="EMBL/GenBank/DDBJ databases">
        <title>Evolution of Biomass-Degrading Anaerobic Consortia Revealed by Metagenomics.</title>
        <authorList>
            <person name="Peng X."/>
        </authorList>
    </citation>
    <scope>NUCLEOTIDE SEQUENCE</scope>
    <source>
        <strain evidence="1">SIG12</strain>
    </source>
</reference>
<gene>
    <name evidence="1" type="ORF">E7Z73_00820</name>
</gene>
<dbReference type="Proteomes" id="UP000762703">
    <property type="component" value="Unassembled WGS sequence"/>
</dbReference>
<sequence>MVAGTYPINLSFAENTYYKSTTLNRSLVITKVTPTLNALTSYLIPVYEEMIVPFGVSRNTRIPLTGTVTLKDTTTNTTIDTVDVNAEQITAVFSELGEIPCKLTYSGNNYLNSVNITIIFTSYGPKYIITCNKQGDVDITLVDSFPSDTSV</sequence>
<comment type="caution">
    <text evidence="1">The sequence shown here is derived from an EMBL/GenBank/DDBJ whole genome shotgun (WGS) entry which is preliminary data.</text>
</comment>
<name>A0A8T3VJE3_9EURY</name>
<dbReference type="EMBL" id="SUTE01000002">
    <property type="protein sequence ID" value="MBE6504274.1"/>
    <property type="molecule type" value="Genomic_DNA"/>
</dbReference>
<dbReference type="AlphaFoldDB" id="A0A8T3VJE3"/>
<proteinExistence type="predicted"/>
<accession>A0A8T3VJE3</accession>
<evidence type="ECO:0000313" key="2">
    <source>
        <dbReference type="Proteomes" id="UP000762703"/>
    </source>
</evidence>
<evidence type="ECO:0000313" key="1">
    <source>
        <dbReference type="EMBL" id="MBE6504274.1"/>
    </source>
</evidence>
<protein>
    <submittedName>
        <fullName evidence="1">Uncharacterized protein</fullName>
    </submittedName>
</protein>
<dbReference type="RefSeq" id="WP_303735910.1">
    <property type="nucleotide sequence ID" value="NZ_SUTE01000002.1"/>
</dbReference>
<organism evidence="1 2">
    <name type="scientific">Methanobrevibacter millerae</name>
    <dbReference type="NCBI Taxonomy" id="230361"/>
    <lineage>
        <taxon>Archaea</taxon>
        <taxon>Methanobacteriati</taxon>
        <taxon>Methanobacteriota</taxon>
        <taxon>Methanomada group</taxon>
        <taxon>Methanobacteria</taxon>
        <taxon>Methanobacteriales</taxon>
        <taxon>Methanobacteriaceae</taxon>
        <taxon>Methanobrevibacter</taxon>
    </lineage>
</organism>